<comment type="caution">
    <text evidence="1">The sequence shown here is derived from an EMBL/GenBank/DDBJ whole genome shotgun (WGS) entry which is preliminary data.</text>
</comment>
<dbReference type="Proteomes" id="UP001642360">
    <property type="component" value="Unassembled WGS sequence"/>
</dbReference>
<evidence type="ECO:0000313" key="2">
    <source>
        <dbReference type="Proteomes" id="UP001642360"/>
    </source>
</evidence>
<accession>A0ABC8U702</accession>
<reference evidence="1 2" key="1">
    <citation type="submission" date="2024-02" db="EMBL/GenBank/DDBJ databases">
        <authorList>
            <person name="Vignale AGUSTIN F."/>
            <person name="Sosa J E."/>
            <person name="Modenutti C."/>
        </authorList>
    </citation>
    <scope>NUCLEOTIDE SEQUENCE [LARGE SCALE GENOMIC DNA]</scope>
</reference>
<proteinExistence type="predicted"/>
<sequence length="172" mass="19728">MELKNVEIFPNDVYIGEIIDTVKSFSWSASRHLFSPLPVLETRSPLEWFVRRVQDRIVLSTLRRFMVKSSNKSRHSFEYLDRDEIIVAHMAGGVEAFIKLSQGWPLSDSALKLMSLKNSSHSKEISLSFLCKVEEEANSLDGHIQQNLSSFVDAIEEILVRQMRAELQSDDN</sequence>
<protein>
    <submittedName>
        <fullName evidence="1">Uncharacterized protein</fullName>
    </submittedName>
</protein>
<dbReference type="PANTHER" id="PTHR36037:SF1">
    <property type="entry name" value="RNA-DIRECTED DNA POLYMERASE (REVERSE TRANSCRIPTASE)-RELATED FAMILY PROTEIN"/>
    <property type="match status" value="1"/>
</dbReference>
<dbReference type="PANTHER" id="PTHR36037">
    <property type="entry name" value="RNA-DIRECTED DNA POLYMERASE (REVERSE TRANSCRIPTASE)-RELATED FAMILY PROTEIN"/>
    <property type="match status" value="1"/>
</dbReference>
<evidence type="ECO:0000313" key="1">
    <source>
        <dbReference type="EMBL" id="CAK9177549.1"/>
    </source>
</evidence>
<organism evidence="1 2">
    <name type="scientific">Ilex paraguariensis</name>
    <name type="common">yerba mate</name>
    <dbReference type="NCBI Taxonomy" id="185542"/>
    <lineage>
        <taxon>Eukaryota</taxon>
        <taxon>Viridiplantae</taxon>
        <taxon>Streptophyta</taxon>
        <taxon>Embryophyta</taxon>
        <taxon>Tracheophyta</taxon>
        <taxon>Spermatophyta</taxon>
        <taxon>Magnoliopsida</taxon>
        <taxon>eudicotyledons</taxon>
        <taxon>Gunneridae</taxon>
        <taxon>Pentapetalae</taxon>
        <taxon>asterids</taxon>
        <taxon>campanulids</taxon>
        <taxon>Aquifoliales</taxon>
        <taxon>Aquifoliaceae</taxon>
        <taxon>Ilex</taxon>
    </lineage>
</organism>
<dbReference type="EMBL" id="CAUOFW020007069">
    <property type="protein sequence ID" value="CAK9177549.1"/>
    <property type="molecule type" value="Genomic_DNA"/>
</dbReference>
<name>A0ABC8U702_9AQUA</name>
<dbReference type="AlphaFoldDB" id="A0ABC8U702"/>
<gene>
    <name evidence="1" type="ORF">ILEXP_LOCUS47438</name>
</gene>
<keyword evidence="2" id="KW-1185">Reference proteome</keyword>